<keyword evidence="1" id="KW-0732">Signal</keyword>
<feature type="signal peptide" evidence="1">
    <location>
        <begin position="1"/>
        <end position="19"/>
    </location>
</feature>
<feature type="chain" id="PRO_5015431273" evidence="1">
    <location>
        <begin position="20"/>
        <end position="142"/>
    </location>
</feature>
<reference evidence="2 3" key="1">
    <citation type="submission" date="2018-04" db="EMBL/GenBank/DDBJ databases">
        <title>Genomic Encyclopedia of Archaeal and Bacterial Type Strains, Phase II (KMG-II): from individual species to whole genera.</title>
        <authorList>
            <person name="Goeker M."/>
        </authorList>
    </citation>
    <scope>NUCLEOTIDE SEQUENCE [LARGE SCALE GENOMIC DNA]</scope>
    <source>
        <strain evidence="2 3">DSM 100434</strain>
    </source>
</reference>
<dbReference type="OrthoDB" id="7848171at2"/>
<comment type="caution">
    <text evidence="2">The sequence shown here is derived from an EMBL/GenBank/DDBJ whole genome shotgun (WGS) entry which is preliminary data.</text>
</comment>
<organism evidence="2 3">
    <name type="scientific">Celeribacter persicus</name>
    <dbReference type="NCBI Taxonomy" id="1651082"/>
    <lineage>
        <taxon>Bacteria</taxon>
        <taxon>Pseudomonadati</taxon>
        <taxon>Pseudomonadota</taxon>
        <taxon>Alphaproteobacteria</taxon>
        <taxon>Rhodobacterales</taxon>
        <taxon>Roseobacteraceae</taxon>
        <taxon>Celeribacter</taxon>
    </lineage>
</organism>
<dbReference type="Proteomes" id="UP000244077">
    <property type="component" value="Unassembled WGS sequence"/>
</dbReference>
<dbReference type="AlphaFoldDB" id="A0A2T5H7J5"/>
<dbReference type="EMBL" id="QAOH01000018">
    <property type="protein sequence ID" value="PTQ67527.1"/>
    <property type="molecule type" value="Genomic_DNA"/>
</dbReference>
<name>A0A2T5H7J5_9RHOB</name>
<sequence>MRFILPAVFLMMFPQMAMSDVACNQLEDPLPLLEEIKTSFASGHFEILKHLVNGASPSESESSDLLNVIAALQEAFPEGFAACSTLMSEHISERFISEIVAFKASDGHFIFLGLDAVNVEFGWEVVRYHLSDDFETIWREWK</sequence>
<protein>
    <submittedName>
        <fullName evidence="2">Uncharacterized protein</fullName>
    </submittedName>
</protein>
<evidence type="ECO:0000256" key="1">
    <source>
        <dbReference type="SAM" id="SignalP"/>
    </source>
</evidence>
<gene>
    <name evidence="2" type="ORF">C8N42_11820</name>
</gene>
<accession>A0A2T5H7J5</accession>
<proteinExistence type="predicted"/>
<evidence type="ECO:0000313" key="2">
    <source>
        <dbReference type="EMBL" id="PTQ67527.1"/>
    </source>
</evidence>
<keyword evidence="3" id="KW-1185">Reference proteome</keyword>
<dbReference type="RefSeq" id="WP_107817753.1">
    <property type="nucleotide sequence ID" value="NZ_QAOH01000018.1"/>
</dbReference>
<evidence type="ECO:0000313" key="3">
    <source>
        <dbReference type="Proteomes" id="UP000244077"/>
    </source>
</evidence>